<reference evidence="2 3" key="1">
    <citation type="submission" date="2019-03" db="EMBL/GenBank/DDBJ databases">
        <title>This is whole genome sequence of Paenibacillus sp MS74 strain.</title>
        <authorList>
            <person name="Trinh H.N."/>
        </authorList>
    </citation>
    <scope>NUCLEOTIDE SEQUENCE [LARGE SCALE GENOMIC DNA]</scope>
    <source>
        <strain evidence="2 3">MS74</strain>
    </source>
</reference>
<proteinExistence type="predicted"/>
<dbReference type="OrthoDB" id="3697173at2"/>
<dbReference type="EMBL" id="SMRT01000012">
    <property type="protein sequence ID" value="TDF94771.1"/>
    <property type="molecule type" value="Genomic_DNA"/>
</dbReference>
<feature type="transmembrane region" description="Helical" evidence="1">
    <location>
        <begin position="100"/>
        <end position="119"/>
    </location>
</feature>
<organism evidence="2 3">
    <name type="scientific">Paenibacillus piri</name>
    <dbReference type="NCBI Taxonomy" id="2547395"/>
    <lineage>
        <taxon>Bacteria</taxon>
        <taxon>Bacillati</taxon>
        <taxon>Bacillota</taxon>
        <taxon>Bacilli</taxon>
        <taxon>Bacillales</taxon>
        <taxon>Paenibacillaceae</taxon>
        <taxon>Paenibacillus</taxon>
    </lineage>
</organism>
<keyword evidence="1" id="KW-0812">Transmembrane</keyword>
<keyword evidence="1" id="KW-0472">Membrane</keyword>
<name>A0A4R5KH75_9BACL</name>
<evidence type="ECO:0000313" key="3">
    <source>
        <dbReference type="Proteomes" id="UP000295636"/>
    </source>
</evidence>
<feature type="transmembrane region" description="Helical" evidence="1">
    <location>
        <begin position="74"/>
        <end position="93"/>
    </location>
</feature>
<dbReference type="Proteomes" id="UP000295636">
    <property type="component" value="Unassembled WGS sequence"/>
</dbReference>
<keyword evidence="1" id="KW-1133">Transmembrane helix</keyword>
<accession>A0A4R5KH75</accession>
<protein>
    <submittedName>
        <fullName evidence="2">Uncharacterized protein</fullName>
    </submittedName>
</protein>
<dbReference type="AlphaFoldDB" id="A0A4R5KH75"/>
<sequence length="176" mass="19323">MEYIRDYAMYASIFGMFSFCWFGWAQENPRASWRKYIGIASGAALLVCLLGVYLSVTNWDAPSALSDKGAFKSYLISVYTEFFAAGIGAWILIKLKRKNDVAPWIAFIVGIHFIGLKSVFDDPGLYILAALLVAVSIVSLFASRKLQVANSAITGIGSGTILFGYALLGLIRYFSV</sequence>
<evidence type="ECO:0000256" key="1">
    <source>
        <dbReference type="SAM" id="Phobius"/>
    </source>
</evidence>
<feature type="transmembrane region" description="Helical" evidence="1">
    <location>
        <begin position="7"/>
        <end position="24"/>
    </location>
</feature>
<feature type="transmembrane region" description="Helical" evidence="1">
    <location>
        <begin position="36"/>
        <end position="54"/>
    </location>
</feature>
<feature type="transmembrane region" description="Helical" evidence="1">
    <location>
        <begin position="155"/>
        <end position="174"/>
    </location>
</feature>
<gene>
    <name evidence="2" type="ORF">E1757_22715</name>
</gene>
<keyword evidence="3" id="KW-1185">Reference proteome</keyword>
<feature type="transmembrane region" description="Helical" evidence="1">
    <location>
        <begin position="125"/>
        <end position="143"/>
    </location>
</feature>
<comment type="caution">
    <text evidence="2">The sequence shown here is derived from an EMBL/GenBank/DDBJ whole genome shotgun (WGS) entry which is preliminary data.</text>
</comment>
<evidence type="ECO:0000313" key="2">
    <source>
        <dbReference type="EMBL" id="TDF94771.1"/>
    </source>
</evidence>
<dbReference type="RefSeq" id="WP_133232397.1">
    <property type="nucleotide sequence ID" value="NZ_SMRT01000012.1"/>
</dbReference>